<gene>
    <name evidence="3" type="ORF">J2S11_002437</name>
</gene>
<evidence type="ECO:0000313" key="3">
    <source>
        <dbReference type="EMBL" id="MDQ0166533.1"/>
    </source>
</evidence>
<proteinExistence type="inferred from homology"/>
<dbReference type="EMBL" id="JAUSTY010000009">
    <property type="protein sequence ID" value="MDQ0166533.1"/>
    <property type="molecule type" value="Genomic_DNA"/>
</dbReference>
<reference evidence="3 4" key="1">
    <citation type="submission" date="2023-07" db="EMBL/GenBank/DDBJ databases">
        <title>Genomic Encyclopedia of Type Strains, Phase IV (KMG-IV): sequencing the most valuable type-strain genomes for metagenomic binning, comparative biology and taxonomic classification.</title>
        <authorList>
            <person name="Goeker M."/>
        </authorList>
    </citation>
    <scope>NUCLEOTIDE SEQUENCE [LARGE SCALE GENOMIC DNA]</scope>
    <source>
        <strain evidence="3 4">DSM 12751</strain>
    </source>
</reference>
<comment type="similarity">
    <text evidence="1">Belongs to the short-chain dehydrogenases/reductases (SDR) family.</text>
</comment>
<dbReference type="EC" id="1.1.1.100" evidence="3"/>
<dbReference type="Proteomes" id="UP001235840">
    <property type="component" value="Unassembled WGS sequence"/>
</dbReference>
<comment type="caution">
    <text evidence="3">The sequence shown here is derived from an EMBL/GenBank/DDBJ whole genome shotgun (WGS) entry which is preliminary data.</text>
</comment>
<dbReference type="Gene3D" id="3.40.50.720">
    <property type="entry name" value="NAD(P)-binding Rossmann-like Domain"/>
    <property type="match status" value="1"/>
</dbReference>
<keyword evidence="3" id="KW-0560">Oxidoreductase</keyword>
<accession>A0ABT9VZX1</accession>
<dbReference type="RefSeq" id="WP_307394816.1">
    <property type="nucleotide sequence ID" value="NZ_BAAADK010000045.1"/>
</dbReference>
<protein>
    <submittedName>
        <fullName evidence="3">3-oxoacyl-[acyl-carrier protein] reductase</fullName>
        <ecNumber evidence="3">1.1.1.100</ecNumber>
    </submittedName>
</protein>
<keyword evidence="4" id="KW-1185">Reference proteome</keyword>
<evidence type="ECO:0000313" key="4">
    <source>
        <dbReference type="Proteomes" id="UP001235840"/>
    </source>
</evidence>
<name>A0ABT9VZX1_9BACI</name>
<dbReference type="PROSITE" id="PS00061">
    <property type="entry name" value="ADH_SHORT"/>
    <property type="match status" value="1"/>
</dbReference>
<dbReference type="InterPro" id="IPR020904">
    <property type="entry name" value="Sc_DH/Rdtase_CS"/>
</dbReference>
<dbReference type="GO" id="GO:0004316">
    <property type="term" value="F:3-oxoacyl-[acyl-carrier-protein] reductase (NADPH) activity"/>
    <property type="evidence" value="ECO:0007669"/>
    <property type="project" value="UniProtKB-EC"/>
</dbReference>
<dbReference type="PANTHER" id="PTHR42760">
    <property type="entry name" value="SHORT-CHAIN DEHYDROGENASES/REDUCTASES FAMILY MEMBER"/>
    <property type="match status" value="1"/>
</dbReference>
<dbReference type="SMART" id="SM00822">
    <property type="entry name" value="PKS_KR"/>
    <property type="match status" value="1"/>
</dbReference>
<feature type="domain" description="Ketoreductase" evidence="2">
    <location>
        <begin position="6"/>
        <end position="185"/>
    </location>
</feature>
<evidence type="ECO:0000256" key="1">
    <source>
        <dbReference type="ARBA" id="ARBA00006484"/>
    </source>
</evidence>
<dbReference type="Pfam" id="PF13561">
    <property type="entry name" value="adh_short_C2"/>
    <property type="match status" value="1"/>
</dbReference>
<dbReference type="SUPFAM" id="SSF51735">
    <property type="entry name" value="NAD(P)-binding Rossmann-fold domains"/>
    <property type="match status" value="1"/>
</dbReference>
<dbReference type="PRINTS" id="PR00081">
    <property type="entry name" value="GDHRDH"/>
</dbReference>
<organism evidence="3 4">
    <name type="scientific">Caldalkalibacillus horti</name>
    <dbReference type="NCBI Taxonomy" id="77523"/>
    <lineage>
        <taxon>Bacteria</taxon>
        <taxon>Bacillati</taxon>
        <taxon>Bacillota</taxon>
        <taxon>Bacilli</taxon>
        <taxon>Bacillales</taxon>
        <taxon>Bacillaceae</taxon>
        <taxon>Caldalkalibacillus</taxon>
    </lineage>
</organism>
<dbReference type="PRINTS" id="PR00080">
    <property type="entry name" value="SDRFAMILY"/>
</dbReference>
<dbReference type="PANTHER" id="PTHR42760:SF40">
    <property type="entry name" value="3-OXOACYL-[ACYL-CARRIER-PROTEIN] REDUCTASE, CHLOROPLASTIC"/>
    <property type="match status" value="1"/>
</dbReference>
<sequence>MKNEQRIVLITGGNSGIGKAIAQAFVADSKVIIVGRNEERLQSAVAELGDNCKAFKADVSQRKQIEEIIKHVGETYGRLDVLVNNAGFVEGTLSTMELTELEQAWDAMCDTILKGSFLLSHAAAQYLAKPGGRIINISSIAALTGGRNPGAAGYAAAKAGLHGLTYGVAKELSPQGITVNSIAPGFIADTLFTGHWSDTAVQGIVQQTPVGRSGNVNDIAATARYLASQEASFVTGQVINVNGGWLFGRG</sequence>
<dbReference type="InterPro" id="IPR036291">
    <property type="entry name" value="NAD(P)-bd_dom_sf"/>
</dbReference>
<dbReference type="InterPro" id="IPR002347">
    <property type="entry name" value="SDR_fam"/>
</dbReference>
<dbReference type="InterPro" id="IPR057326">
    <property type="entry name" value="KR_dom"/>
</dbReference>
<evidence type="ECO:0000259" key="2">
    <source>
        <dbReference type="SMART" id="SM00822"/>
    </source>
</evidence>